<sequence length="479" mass="53803">MLDGDNQNLADQKPSTTADSTNMERLETPILKTAIEAIPLLNLDNYSSWKNRVENMLDLQDLYDNLTKEKGTLTRSQDVQLRTILTSKLELSIHANVIDHTNEKDARAIWKSISNYFASSQSSNRARVFKELLRLRFNTGDIPGFITSIKTILARFHEVGIDILEDIVTYMILDKLPSALDNVVERITHSEKEIKPELALEQLRVYYNDQLAMGGGGSGSKNDPMALVTDSSRKCKKGAHNPLSGHSESNCWTLYPECHPVFPSKPSGSRTEATVSSFHSSLSQSPFQFILDSGSLAHMVSNPNLFCVLEPKNLGFVCTSSGNESLKIEGIGTIRLINELGEILLNQVLYVPDLVVNLLSVRCLILDDYTVSFLKNSFQINHHDELKMKGLYTGNLPSLSFENVKHSCCLSSAKHLHKSLSHISYSRLRKSLGIPLKIEKTCESTDLPQRYLKKRSQIHPHLCRQSFTLLLSHSYQTQE</sequence>
<comment type="caution">
    <text evidence="3">The sequence shown here is derived from an EMBL/GenBank/DDBJ whole genome shotgun (WGS) entry which is preliminary data.</text>
</comment>
<reference evidence="3 4" key="1">
    <citation type="submission" date="2015-08" db="EMBL/GenBank/DDBJ databases">
        <title>Next Generation Sequencing and Analysis of the Genome of Puccinia sorghi L Schw, the Causal Agent of Maize Common Rust.</title>
        <authorList>
            <person name="Rochi L."/>
            <person name="Burguener G."/>
            <person name="Darino M."/>
            <person name="Turjanski A."/>
            <person name="Kreff E."/>
            <person name="Dieguez M.J."/>
            <person name="Sacco F."/>
        </authorList>
    </citation>
    <scope>NUCLEOTIDE SEQUENCE [LARGE SCALE GENOMIC DNA]</scope>
    <source>
        <strain evidence="3 4">RO10H11247</strain>
    </source>
</reference>
<evidence type="ECO:0000313" key="3">
    <source>
        <dbReference type="EMBL" id="KNZ48084.1"/>
    </source>
</evidence>
<dbReference type="Pfam" id="PF22936">
    <property type="entry name" value="Pol_BBD"/>
    <property type="match status" value="1"/>
</dbReference>
<dbReference type="VEuPathDB" id="FungiDB:VP01_5924g1"/>
<dbReference type="EMBL" id="LAVV01011190">
    <property type="protein sequence ID" value="KNZ48084.1"/>
    <property type="molecule type" value="Genomic_DNA"/>
</dbReference>
<dbReference type="Proteomes" id="UP000037035">
    <property type="component" value="Unassembled WGS sequence"/>
</dbReference>
<protein>
    <recommendedName>
        <fullName evidence="2">Retrovirus-related Pol polyprotein from transposon TNT 1-94-like beta-barrel domain-containing protein</fullName>
    </recommendedName>
</protein>
<dbReference type="InterPro" id="IPR054722">
    <property type="entry name" value="PolX-like_BBD"/>
</dbReference>
<evidence type="ECO:0000313" key="4">
    <source>
        <dbReference type="Proteomes" id="UP000037035"/>
    </source>
</evidence>
<gene>
    <name evidence="3" type="ORF">VP01_5924g1</name>
</gene>
<organism evidence="3 4">
    <name type="scientific">Puccinia sorghi</name>
    <dbReference type="NCBI Taxonomy" id="27349"/>
    <lineage>
        <taxon>Eukaryota</taxon>
        <taxon>Fungi</taxon>
        <taxon>Dikarya</taxon>
        <taxon>Basidiomycota</taxon>
        <taxon>Pucciniomycotina</taxon>
        <taxon>Pucciniomycetes</taxon>
        <taxon>Pucciniales</taxon>
        <taxon>Pucciniaceae</taxon>
        <taxon>Puccinia</taxon>
    </lineage>
</organism>
<dbReference type="AlphaFoldDB" id="A0A0L6UHQ6"/>
<dbReference type="OrthoDB" id="3881873at2759"/>
<feature type="domain" description="Retrovirus-related Pol polyprotein from transposon TNT 1-94-like beta-barrel" evidence="2">
    <location>
        <begin position="289"/>
        <end position="365"/>
    </location>
</feature>
<feature type="region of interest" description="Disordered" evidence="1">
    <location>
        <begin position="1"/>
        <end position="24"/>
    </location>
</feature>
<feature type="compositionally biased region" description="Polar residues" evidence="1">
    <location>
        <begin position="1"/>
        <end position="21"/>
    </location>
</feature>
<evidence type="ECO:0000256" key="1">
    <source>
        <dbReference type="SAM" id="MobiDB-lite"/>
    </source>
</evidence>
<evidence type="ECO:0000259" key="2">
    <source>
        <dbReference type="Pfam" id="PF22936"/>
    </source>
</evidence>
<name>A0A0L6UHQ6_9BASI</name>
<dbReference type="Pfam" id="PF14223">
    <property type="entry name" value="Retrotran_gag_2"/>
    <property type="match status" value="1"/>
</dbReference>
<accession>A0A0L6UHQ6</accession>
<proteinExistence type="predicted"/>
<keyword evidence="4" id="KW-1185">Reference proteome</keyword>